<proteinExistence type="inferred from homology"/>
<dbReference type="PANTHER" id="PTHR13516:SF4">
    <property type="entry name" value="FI09323P"/>
    <property type="match status" value="1"/>
</dbReference>
<evidence type="ECO:0000256" key="1">
    <source>
        <dbReference type="ARBA" id="ARBA00008018"/>
    </source>
</evidence>
<sequence>MDRYQNVEKPRPEVPIHENEIRITSQGLVRNYISYATGLLQDESDEMLSRGFKYQIYDVYRYLPPELQVVLISVTLPNEILEMSKSMTDPVRILVKRDGLTLEGIKRSSLQ</sequence>
<accession>A0AAV6KA89</accession>
<name>A0AAV6KA89_9ERIC</name>
<dbReference type="EMBL" id="JACTNZ010000005">
    <property type="protein sequence ID" value="KAG5549406.1"/>
    <property type="molecule type" value="Genomic_DNA"/>
</dbReference>
<dbReference type="Gene3D" id="3.40.50.300">
    <property type="entry name" value="P-loop containing nucleotide triphosphate hydrolases"/>
    <property type="match status" value="1"/>
</dbReference>
<keyword evidence="3" id="KW-1185">Reference proteome</keyword>
<dbReference type="GO" id="GO:0003723">
    <property type="term" value="F:RNA binding"/>
    <property type="evidence" value="ECO:0007669"/>
    <property type="project" value="TreeGrafter"/>
</dbReference>
<reference evidence="2" key="1">
    <citation type="submission" date="2020-08" db="EMBL/GenBank/DDBJ databases">
        <title>Plant Genome Project.</title>
        <authorList>
            <person name="Zhang R.-G."/>
        </authorList>
    </citation>
    <scope>NUCLEOTIDE SEQUENCE</scope>
    <source>
        <strain evidence="2">WSP0</strain>
        <tissue evidence="2">Leaf</tissue>
    </source>
</reference>
<dbReference type="AlphaFoldDB" id="A0AAV6KA89"/>
<evidence type="ECO:0000313" key="3">
    <source>
        <dbReference type="Proteomes" id="UP000823749"/>
    </source>
</evidence>
<organism evidence="2 3">
    <name type="scientific">Rhododendron griersonianum</name>
    <dbReference type="NCBI Taxonomy" id="479676"/>
    <lineage>
        <taxon>Eukaryota</taxon>
        <taxon>Viridiplantae</taxon>
        <taxon>Streptophyta</taxon>
        <taxon>Embryophyta</taxon>
        <taxon>Tracheophyta</taxon>
        <taxon>Spermatophyta</taxon>
        <taxon>Magnoliopsida</taxon>
        <taxon>eudicotyledons</taxon>
        <taxon>Gunneridae</taxon>
        <taxon>Pentapetalae</taxon>
        <taxon>asterids</taxon>
        <taxon>Ericales</taxon>
        <taxon>Ericaceae</taxon>
        <taxon>Ericoideae</taxon>
        <taxon>Rhodoreae</taxon>
        <taxon>Rhododendron</taxon>
    </lineage>
</organism>
<protein>
    <submittedName>
        <fullName evidence="2">Uncharacterized protein</fullName>
    </submittedName>
</protein>
<dbReference type="InterPro" id="IPR051958">
    <property type="entry name" value="Alba-like_NAB"/>
</dbReference>
<dbReference type="SUPFAM" id="SSF52540">
    <property type="entry name" value="P-loop containing nucleoside triphosphate hydrolases"/>
    <property type="match status" value="1"/>
</dbReference>
<comment type="caution">
    <text evidence="2">The sequence shown here is derived from an EMBL/GenBank/DDBJ whole genome shotgun (WGS) entry which is preliminary data.</text>
</comment>
<dbReference type="PANTHER" id="PTHR13516">
    <property type="entry name" value="RIBONUCLEASE P SUBUNIT P25"/>
    <property type="match status" value="1"/>
</dbReference>
<dbReference type="Proteomes" id="UP000823749">
    <property type="component" value="Chromosome 5"/>
</dbReference>
<dbReference type="InterPro" id="IPR027417">
    <property type="entry name" value="P-loop_NTPase"/>
</dbReference>
<gene>
    <name evidence="2" type="ORF">RHGRI_014674</name>
</gene>
<dbReference type="EMBL" id="JACTNZ010000005">
    <property type="protein sequence ID" value="KAG5549407.1"/>
    <property type="molecule type" value="Genomic_DNA"/>
</dbReference>
<evidence type="ECO:0000313" key="2">
    <source>
        <dbReference type="EMBL" id="KAG5549406.1"/>
    </source>
</evidence>
<comment type="similarity">
    <text evidence="1">Belongs to the histone-like Alba family.</text>
</comment>